<feature type="signal peptide" evidence="1">
    <location>
        <begin position="1"/>
        <end position="27"/>
    </location>
</feature>
<dbReference type="InterPro" id="IPR035992">
    <property type="entry name" value="Ricin_B-like_lectins"/>
</dbReference>
<gene>
    <name evidence="2" type="ORF">URODEC1_LOCUS22051</name>
</gene>
<accession>A0ABC8XBH2</accession>
<dbReference type="PANTHER" id="PTHR31257">
    <property type="entry name" value="RICIN B-LIKE LECTIN EULS3"/>
    <property type="match status" value="1"/>
</dbReference>
<dbReference type="AlphaFoldDB" id="A0ABC8XBH2"/>
<evidence type="ECO:0000313" key="3">
    <source>
        <dbReference type="Proteomes" id="UP001497457"/>
    </source>
</evidence>
<name>A0ABC8XBH2_9POAL</name>
<evidence type="ECO:0000256" key="1">
    <source>
        <dbReference type="SAM" id="SignalP"/>
    </source>
</evidence>
<reference evidence="2" key="1">
    <citation type="submission" date="2024-10" db="EMBL/GenBank/DDBJ databases">
        <authorList>
            <person name="Ryan C."/>
        </authorList>
    </citation>
    <scope>NUCLEOTIDE SEQUENCE [LARGE SCALE GENOMIC DNA]</scope>
</reference>
<sequence length="188" mass="20639">MARLTTAASLFWALALFAVLGAGPSEGGLVEDLLASFRLFYSAQLPDPVRIYVKQNTKLNAAVRGSRVVLANIDCSDESQLWYPMLSDFKGQGFMLVNKYTGQALQSAASMESPMALATPNWKDLSQRFSQGAPRDDGFYQILAFDNPFAALNGLKGNVRDGTVIGMYRSDSVYDNSLWNLTTICPFQ</sequence>
<keyword evidence="3" id="KW-1185">Reference proteome</keyword>
<organism evidence="2 3">
    <name type="scientific">Urochloa decumbens</name>
    <dbReference type="NCBI Taxonomy" id="240449"/>
    <lineage>
        <taxon>Eukaryota</taxon>
        <taxon>Viridiplantae</taxon>
        <taxon>Streptophyta</taxon>
        <taxon>Embryophyta</taxon>
        <taxon>Tracheophyta</taxon>
        <taxon>Spermatophyta</taxon>
        <taxon>Magnoliopsida</taxon>
        <taxon>Liliopsida</taxon>
        <taxon>Poales</taxon>
        <taxon>Poaceae</taxon>
        <taxon>PACMAD clade</taxon>
        <taxon>Panicoideae</taxon>
        <taxon>Panicodae</taxon>
        <taxon>Paniceae</taxon>
        <taxon>Melinidinae</taxon>
        <taxon>Urochloa</taxon>
    </lineage>
</organism>
<proteinExistence type="predicted"/>
<dbReference type="EMBL" id="OZ075124">
    <property type="protein sequence ID" value="CAL4923012.1"/>
    <property type="molecule type" value="Genomic_DNA"/>
</dbReference>
<dbReference type="SUPFAM" id="SSF50370">
    <property type="entry name" value="Ricin B-like lectins"/>
    <property type="match status" value="1"/>
</dbReference>
<protein>
    <submittedName>
        <fullName evidence="2">Uncharacterized protein</fullName>
    </submittedName>
</protein>
<evidence type="ECO:0000313" key="2">
    <source>
        <dbReference type="EMBL" id="CAL4923012.1"/>
    </source>
</evidence>
<keyword evidence="1" id="KW-0732">Signal</keyword>
<dbReference type="InterPro" id="IPR040249">
    <property type="entry name" value="Ricin_B-like_lectin_EULS3-like"/>
</dbReference>
<dbReference type="PANTHER" id="PTHR31257:SF17">
    <property type="entry name" value="RICIN B LECTIN DOMAIN-CONTAINING PROTEIN"/>
    <property type="match status" value="1"/>
</dbReference>
<dbReference type="Gene3D" id="2.80.10.50">
    <property type="match status" value="1"/>
</dbReference>
<dbReference type="Proteomes" id="UP001497457">
    <property type="component" value="Chromosome 14rd"/>
</dbReference>
<feature type="chain" id="PRO_5044813105" evidence="1">
    <location>
        <begin position="28"/>
        <end position="188"/>
    </location>
</feature>